<proteinExistence type="predicted"/>
<dbReference type="GO" id="GO:0003677">
    <property type="term" value="F:DNA binding"/>
    <property type="evidence" value="ECO:0007669"/>
    <property type="project" value="UniProtKB-KW"/>
</dbReference>
<dbReference type="PANTHER" id="PTHR38479">
    <property type="entry name" value="LMO0824 PROTEIN"/>
    <property type="match status" value="1"/>
</dbReference>
<dbReference type="Proteomes" id="UP001500888">
    <property type="component" value="Unassembled WGS sequence"/>
</dbReference>
<evidence type="ECO:0000313" key="2">
    <source>
        <dbReference type="Proteomes" id="UP001500888"/>
    </source>
</evidence>
<dbReference type="PANTHER" id="PTHR38479:SF2">
    <property type="entry name" value="WINGED HELIX DNA-BINDING DOMAIN-CONTAINING PROTEIN"/>
    <property type="match status" value="1"/>
</dbReference>
<dbReference type="Pfam" id="PF06224">
    <property type="entry name" value="AlkZ-like"/>
    <property type="match status" value="1"/>
</dbReference>
<dbReference type="RefSeq" id="WP_344952850.1">
    <property type="nucleotide sequence ID" value="NZ_BAAAZR010000059.1"/>
</dbReference>
<protein>
    <submittedName>
        <fullName evidence="1">Winged helix DNA-binding domain-containing protein</fullName>
    </submittedName>
</protein>
<keyword evidence="2" id="KW-1185">Reference proteome</keyword>
<name>A0ABP7JFU5_9ACTN</name>
<dbReference type="InterPro" id="IPR009351">
    <property type="entry name" value="AlkZ-like"/>
</dbReference>
<evidence type="ECO:0000313" key="1">
    <source>
        <dbReference type="EMBL" id="GAA3844074.1"/>
    </source>
</evidence>
<accession>A0ABP7JFU5</accession>
<dbReference type="EMBL" id="BAAAZR010000059">
    <property type="protein sequence ID" value="GAA3844074.1"/>
    <property type="molecule type" value="Genomic_DNA"/>
</dbReference>
<keyword evidence="1" id="KW-0238">DNA-binding</keyword>
<comment type="caution">
    <text evidence="1">The sequence shown here is derived from an EMBL/GenBank/DDBJ whole genome shotgun (WGS) entry which is preliminary data.</text>
</comment>
<organism evidence="1 2">
    <name type="scientific">Sphaerisporangium flaviroseum</name>
    <dbReference type="NCBI Taxonomy" id="509199"/>
    <lineage>
        <taxon>Bacteria</taxon>
        <taxon>Bacillati</taxon>
        <taxon>Actinomycetota</taxon>
        <taxon>Actinomycetes</taxon>
        <taxon>Streptosporangiales</taxon>
        <taxon>Streptosporangiaceae</taxon>
        <taxon>Sphaerisporangium</taxon>
    </lineage>
</organism>
<reference evidence="2" key="1">
    <citation type="journal article" date="2019" name="Int. J. Syst. Evol. Microbiol.">
        <title>The Global Catalogue of Microorganisms (GCM) 10K type strain sequencing project: providing services to taxonomists for standard genome sequencing and annotation.</title>
        <authorList>
            <consortium name="The Broad Institute Genomics Platform"/>
            <consortium name="The Broad Institute Genome Sequencing Center for Infectious Disease"/>
            <person name="Wu L."/>
            <person name="Ma J."/>
        </authorList>
    </citation>
    <scope>NUCLEOTIDE SEQUENCE [LARGE SCALE GENOMIC DNA]</scope>
    <source>
        <strain evidence="2">JCM 16908</strain>
    </source>
</reference>
<gene>
    <name evidence="1" type="ORF">GCM10022226_78940</name>
</gene>
<sequence>MAERSTPATVESHTLTPGEAHRLWNWVLARQGLAPHTRQASVEAIAQAALGLHAARLPSPFATAAARATDPAVALSLFDPATRGRLVTLRCMRKTLHMLPLDLAAAAHAATLHFRERDALRALVNAGLDETRLAAASRALVDLLGETGPMFHRDIETRLAATAIPAPMTRLALKLAWERGTLTYLNTAGGWNREVRTFALTPDVCPGLDTRLPASVAVEQLMSAYLDRYGPVSIRDATWWSGLSRAAVLAGLDRAAVKLVEVRAPWSTSPLYMSAERFTQFTATSNADCMTGICLLAHEDVALKAYFETRARYLGDLAPSVAFNQIGEVLSTVLLDGRVVGTWMWDQQARRVRLRLVPRAAPAEQRDQARVAAAELTKVLRIGQAVGTRVSPDQMVLLPASDALLS</sequence>